<accession>A0ABQ5M9F3</accession>
<dbReference type="Gene3D" id="3.40.50.300">
    <property type="entry name" value="P-loop containing nucleotide triphosphate hydrolases"/>
    <property type="match status" value="1"/>
</dbReference>
<comment type="caution">
    <text evidence="4">The sequence shown here is derived from an EMBL/GenBank/DDBJ whole genome shotgun (WGS) entry which is preliminary data.</text>
</comment>
<feature type="domain" description="SRP54-type proteins GTP-binding" evidence="3">
    <location>
        <begin position="5"/>
        <end position="43"/>
    </location>
</feature>
<dbReference type="RefSeq" id="WP_170823076.1">
    <property type="nucleotide sequence ID" value="NZ_BRPJ01000074.1"/>
</dbReference>
<dbReference type="InterPro" id="IPR000897">
    <property type="entry name" value="SRP54_GTPase_dom"/>
</dbReference>
<evidence type="ECO:0000256" key="2">
    <source>
        <dbReference type="ARBA" id="ARBA00023134"/>
    </source>
</evidence>
<dbReference type="SUPFAM" id="SSF52540">
    <property type="entry name" value="P-loop containing nucleoside triphosphate hydrolases"/>
    <property type="match status" value="1"/>
</dbReference>
<organism evidence="4 5">
    <name type="scientific">Lacrimispora amygdalina</name>
    <dbReference type="NCBI Taxonomy" id="253257"/>
    <lineage>
        <taxon>Bacteria</taxon>
        <taxon>Bacillati</taxon>
        <taxon>Bacillota</taxon>
        <taxon>Clostridia</taxon>
        <taxon>Lachnospirales</taxon>
        <taxon>Lachnospiraceae</taxon>
        <taxon>Lacrimispora</taxon>
    </lineage>
</organism>
<evidence type="ECO:0000256" key="1">
    <source>
        <dbReference type="ARBA" id="ARBA00022741"/>
    </source>
</evidence>
<dbReference type="Proteomes" id="UP001419084">
    <property type="component" value="Unassembled WGS sequence"/>
</dbReference>
<keyword evidence="2" id="KW-0342">GTP-binding</keyword>
<keyword evidence="5" id="KW-1185">Reference proteome</keyword>
<evidence type="ECO:0000313" key="4">
    <source>
        <dbReference type="EMBL" id="GLB31596.1"/>
    </source>
</evidence>
<dbReference type="Pfam" id="PF00448">
    <property type="entry name" value="SRP54"/>
    <property type="match status" value="1"/>
</dbReference>
<protein>
    <submittedName>
        <fullName evidence="4">ATPase AAA</fullName>
    </submittedName>
</protein>
<proteinExistence type="predicted"/>
<dbReference type="InterPro" id="IPR027417">
    <property type="entry name" value="P-loop_NTPase"/>
</dbReference>
<name>A0ABQ5M9F3_9FIRM</name>
<gene>
    <name evidence="4" type="ORF">LAD12857_35190</name>
</gene>
<evidence type="ECO:0000259" key="3">
    <source>
        <dbReference type="Pfam" id="PF00448"/>
    </source>
</evidence>
<keyword evidence="1" id="KW-0547">Nucleotide-binding</keyword>
<dbReference type="EMBL" id="BRPJ01000074">
    <property type="protein sequence ID" value="GLB31596.1"/>
    <property type="molecule type" value="Genomic_DNA"/>
</dbReference>
<reference evidence="4 5" key="1">
    <citation type="journal article" date="2024" name="Int. J. Syst. Evol. Microbiol.">
        <title>Lacrimispora brassicae sp. nov. isolated from fermented cabbage, and proposal of Clostridium indicum Gundawar et al. 2019 and Clostridium methoxybenzovorans Mechichi et al. 1999 as heterotypic synonyms of Lacrimispora amygdalina (Parshina et al. 2003) Haas and Blanchard 2020 and Lacrimispora indolis (McClung and McCoy 1957) Haas and Blanchard 2020, respectively.</title>
        <authorList>
            <person name="Kobayashi H."/>
            <person name="Tanizawa Y."/>
            <person name="Sakamoto M."/>
            <person name="Ohkuma M."/>
            <person name="Tohno M."/>
        </authorList>
    </citation>
    <scope>NUCLEOTIDE SEQUENCE [LARGE SCALE GENOMIC DNA]</scope>
    <source>
        <strain evidence="4 5">DSM 12857</strain>
    </source>
</reference>
<sequence length="281" mass="30711">MEQDNVLAVMGSPGSGKTTTAVKLALSLAAQKKNVILVFCDPFTPVIPAILPADTVHDTSIGSLLTAPGLTQTQILNACVPIKESEYISLLGYCGGESLTHYPKITRDKVVEFFVMLRHLSDYIIIDCASVFEADPTSIIAIEMSDAVLKIGTANLKGISYFQTHSPMLADSRFRKETHKTVIGNLKVGQDWEAVSGQYGGVEYILPYVAELEQQDNELSLFYPLVQPESDSYRKAISSILQEIFSVQSASVPVVPTIQTERKAKAKSSFKLPFARSKGEF</sequence>
<evidence type="ECO:0000313" key="5">
    <source>
        <dbReference type="Proteomes" id="UP001419084"/>
    </source>
</evidence>